<sequence>MKKKFWSLFVLPFFLSVGCSNTGQDNKVSEESGVTDYDFSEKHFFVDKLLYDLLNVVYLNHFDNKEKLKLLTNDQSWVILKIIKHKNSTILNNWKLR</sequence>
<accession>I1A795</accession>
<dbReference type="RefSeq" id="WP_004797002.1">
    <property type="nucleotide sequence ID" value="NZ_AJFU01000003.1"/>
</dbReference>
<name>I1A795_9BACT</name>
<gene>
    <name evidence="1" type="ORF">MCANUFG4_00583</name>
</gene>
<organism evidence="1 2">
    <name type="scientific">Mycoplasmopsis canis UFG4</name>
    <dbReference type="NCBI Taxonomy" id="1131455"/>
    <lineage>
        <taxon>Bacteria</taxon>
        <taxon>Bacillati</taxon>
        <taxon>Mycoplasmatota</taxon>
        <taxon>Mycoplasmoidales</taxon>
        <taxon>Metamycoplasmataceae</taxon>
        <taxon>Mycoplasmopsis</taxon>
    </lineage>
</organism>
<dbReference type="Proteomes" id="UP000006229">
    <property type="component" value="Unassembled WGS sequence"/>
</dbReference>
<comment type="caution">
    <text evidence="1">The sequence shown here is derived from an EMBL/GenBank/DDBJ whole genome shotgun (WGS) entry which is preliminary data.</text>
</comment>
<protein>
    <recommendedName>
        <fullName evidence="3">Lipoprotein</fullName>
    </recommendedName>
</protein>
<proteinExistence type="predicted"/>
<dbReference type="PATRIC" id="fig|1131455.3.peg.116"/>
<reference evidence="1 2" key="1">
    <citation type="journal article" date="2012" name="J. Bacteriol.">
        <title>Genome annotation of five Mycoplasma canis strains.</title>
        <authorList>
            <person name="Brown D.R."/>
            <person name="May M."/>
            <person name="Michaels D.L."/>
            <person name="Barbet A.F."/>
        </authorList>
    </citation>
    <scope>NUCLEOTIDE SEQUENCE [LARGE SCALE GENOMIC DNA]</scope>
    <source>
        <strain evidence="1 2">UFG4</strain>
    </source>
</reference>
<keyword evidence="2" id="KW-1185">Reference proteome</keyword>
<dbReference type="PROSITE" id="PS51257">
    <property type="entry name" value="PROKAR_LIPOPROTEIN"/>
    <property type="match status" value="1"/>
</dbReference>
<evidence type="ECO:0000313" key="1">
    <source>
        <dbReference type="EMBL" id="EIE42366.1"/>
    </source>
</evidence>
<evidence type="ECO:0000313" key="2">
    <source>
        <dbReference type="Proteomes" id="UP000006229"/>
    </source>
</evidence>
<dbReference type="AlphaFoldDB" id="I1A795"/>
<evidence type="ECO:0008006" key="3">
    <source>
        <dbReference type="Google" id="ProtNLM"/>
    </source>
</evidence>
<dbReference type="EMBL" id="AJFU01000003">
    <property type="protein sequence ID" value="EIE42366.1"/>
    <property type="molecule type" value="Genomic_DNA"/>
</dbReference>